<gene>
    <name evidence="1" type="ORF">MED297_04422</name>
</gene>
<organism evidence="1 2">
    <name type="scientific">Reinekea blandensis MED297</name>
    <dbReference type="NCBI Taxonomy" id="314283"/>
    <lineage>
        <taxon>Bacteria</taxon>
        <taxon>Pseudomonadati</taxon>
        <taxon>Pseudomonadota</taxon>
        <taxon>Gammaproteobacteria</taxon>
        <taxon>Oceanospirillales</taxon>
        <taxon>Saccharospirillaceae</taxon>
        <taxon>Reinekea</taxon>
    </lineage>
</organism>
<dbReference type="Gene3D" id="3.30.1490.300">
    <property type="match status" value="1"/>
</dbReference>
<dbReference type="STRING" id="314283.MED297_04422"/>
<sequence>MVTGMKAKYSKQHWLHFSENGLCLFETGPGKDALPYLDIKATLSADSPLSAPAAHMRWVRQHAGKRLNILLSNGLYQLLLSDVPDVPEAELRDAIELKAADLINYDLEDALIDVIQLPSDAYRGRMKMAFIVAMMKTPLQQWLVELAQHGIRVDIIDVEMTQLRNLLVFHQTVPETGILQLTANSSRLLLTYQREMVLSRAFDIGLGSLIREQTVQDGELELTLDSAESSDIQLESLALEIRRSFDYYEAQLGLGSLGEVRLLCDARYDYLADELTQRLGVRFSMIRPEDFMTIRLSQMDLDPVNFYGLTGSVYREALS</sequence>
<reference evidence="1 2" key="1">
    <citation type="submission" date="2006-02" db="EMBL/GenBank/DDBJ databases">
        <authorList>
            <person name="Pinhassi J."/>
            <person name="Pedros-Alio C."/>
            <person name="Ferriera S."/>
            <person name="Johnson J."/>
            <person name="Kravitz S."/>
            <person name="Halpern A."/>
            <person name="Remington K."/>
            <person name="Beeson K."/>
            <person name="Tran B."/>
            <person name="Rogers Y.-H."/>
            <person name="Friedman R."/>
            <person name="Venter J.C."/>
        </authorList>
    </citation>
    <scope>NUCLEOTIDE SEQUENCE [LARGE SCALE GENOMIC DNA]</scope>
    <source>
        <strain evidence="1 2">MED297</strain>
    </source>
</reference>
<evidence type="ECO:0000313" key="1">
    <source>
        <dbReference type="EMBL" id="EAR08884.1"/>
    </source>
</evidence>
<evidence type="ECO:0000313" key="2">
    <source>
        <dbReference type="Proteomes" id="UP000005953"/>
    </source>
</evidence>
<name>A4BG89_9GAMM</name>
<keyword evidence="2" id="KW-1185">Reference proteome</keyword>
<dbReference type="InterPro" id="IPR043129">
    <property type="entry name" value="ATPase_NBD"/>
</dbReference>
<dbReference type="Gene3D" id="3.30.420.40">
    <property type="match status" value="2"/>
</dbReference>
<proteinExistence type="predicted"/>
<evidence type="ECO:0008006" key="3">
    <source>
        <dbReference type="Google" id="ProtNLM"/>
    </source>
</evidence>
<dbReference type="EMBL" id="AAOE01000015">
    <property type="protein sequence ID" value="EAR08884.1"/>
    <property type="molecule type" value="Genomic_DNA"/>
</dbReference>
<comment type="caution">
    <text evidence="1">The sequence shown here is derived from an EMBL/GenBank/DDBJ whole genome shotgun (WGS) entry which is preliminary data.</text>
</comment>
<dbReference type="HOGENOM" id="CLU_075009_1_0_6"/>
<protein>
    <recommendedName>
        <fullName evidence="3">MSHA biogenesis protein MshI</fullName>
    </recommendedName>
</protein>
<dbReference type="Proteomes" id="UP000005953">
    <property type="component" value="Unassembled WGS sequence"/>
</dbReference>
<dbReference type="SUPFAM" id="SSF53067">
    <property type="entry name" value="Actin-like ATPase domain"/>
    <property type="match status" value="1"/>
</dbReference>
<dbReference type="AlphaFoldDB" id="A4BG89"/>
<accession>A4BG89</accession>